<evidence type="ECO:0000256" key="1">
    <source>
        <dbReference type="ARBA" id="ARBA00004141"/>
    </source>
</evidence>
<name>A0A427YJX5_9TREE</name>
<dbReference type="AlphaFoldDB" id="A0A427YJX5"/>
<dbReference type="InterPro" id="IPR020846">
    <property type="entry name" value="MFS_dom"/>
</dbReference>
<evidence type="ECO:0000259" key="8">
    <source>
        <dbReference type="PROSITE" id="PS50850"/>
    </source>
</evidence>
<keyword evidence="7" id="KW-0732">Signal</keyword>
<feature type="transmembrane region" description="Helical" evidence="6">
    <location>
        <begin position="27"/>
        <end position="47"/>
    </location>
</feature>
<evidence type="ECO:0000256" key="3">
    <source>
        <dbReference type="ARBA" id="ARBA00022692"/>
    </source>
</evidence>
<keyword evidence="3 6" id="KW-0812">Transmembrane</keyword>
<keyword evidence="4 6" id="KW-1133">Transmembrane helix</keyword>
<feature type="signal peptide" evidence="7">
    <location>
        <begin position="1"/>
        <end position="24"/>
    </location>
</feature>
<feature type="chain" id="PRO_5019135585" description="Major facilitator superfamily (MFS) profile domain-containing protein" evidence="7">
    <location>
        <begin position="25"/>
        <end position="389"/>
    </location>
</feature>
<feature type="domain" description="Major facilitator superfamily (MFS) profile" evidence="8">
    <location>
        <begin position="1"/>
        <end position="342"/>
    </location>
</feature>
<dbReference type="InterPro" id="IPR005828">
    <property type="entry name" value="MFS_sugar_transport-like"/>
</dbReference>
<dbReference type="GO" id="GO:0016020">
    <property type="term" value="C:membrane"/>
    <property type="evidence" value="ECO:0007669"/>
    <property type="project" value="UniProtKB-SubCell"/>
</dbReference>
<dbReference type="OrthoDB" id="6612291at2759"/>
<feature type="transmembrane region" description="Helical" evidence="6">
    <location>
        <begin position="155"/>
        <end position="180"/>
    </location>
</feature>
<evidence type="ECO:0000256" key="4">
    <source>
        <dbReference type="ARBA" id="ARBA00022989"/>
    </source>
</evidence>
<dbReference type="PROSITE" id="PS50850">
    <property type="entry name" value="MFS"/>
    <property type="match status" value="1"/>
</dbReference>
<comment type="caution">
    <text evidence="9">The sequence shown here is derived from an EMBL/GenBank/DDBJ whole genome shotgun (WGS) entry which is preliminary data.</text>
</comment>
<dbReference type="EMBL" id="RSCD01000008">
    <property type="protein sequence ID" value="RSH91371.1"/>
    <property type="molecule type" value="Genomic_DNA"/>
</dbReference>
<dbReference type="Proteomes" id="UP000279259">
    <property type="component" value="Unassembled WGS sequence"/>
</dbReference>
<dbReference type="GO" id="GO:0005351">
    <property type="term" value="F:carbohydrate:proton symporter activity"/>
    <property type="evidence" value="ECO:0007669"/>
    <property type="project" value="TreeGrafter"/>
</dbReference>
<dbReference type="InterPro" id="IPR036259">
    <property type="entry name" value="MFS_trans_sf"/>
</dbReference>
<protein>
    <recommendedName>
        <fullName evidence="8">Major facilitator superfamily (MFS) profile domain-containing protein</fullName>
    </recommendedName>
</protein>
<proteinExistence type="inferred from homology"/>
<organism evidence="9 10">
    <name type="scientific">Saitozyma podzolica</name>
    <dbReference type="NCBI Taxonomy" id="1890683"/>
    <lineage>
        <taxon>Eukaryota</taxon>
        <taxon>Fungi</taxon>
        <taxon>Dikarya</taxon>
        <taxon>Basidiomycota</taxon>
        <taxon>Agaricomycotina</taxon>
        <taxon>Tremellomycetes</taxon>
        <taxon>Tremellales</taxon>
        <taxon>Trimorphomycetaceae</taxon>
        <taxon>Saitozyma</taxon>
    </lineage>
</organism>
<reference evidence="9 10" key="1">
    <citation type="submission" date="2018-11" db="EMBL/GenBank/DDBJ databases">
        <title>Genome sequence of Saitozyma podzolica DSM 27192.</title>
        <authorList>
            <person name="Aliyu H."/>
            <person name="Gorte O."/>
            <person name="Ochsenreither K."/>
        </authorList>
    </citation>
    <scope>NUCLEOTIDE SEQUENCE [LARGE SCALE GENOMIC DNA]</scope>
    <source>
        <strain evidence="9 10">DSM 27192</strain>
    </source>
</reference>
<dbReference type="PANTHER" id="PTHR48022">
    <property type="entry name" value="PLASTIDIC GLUCOSE TRANSPORTER 4"/>
    <property type="match status" value="1"/>
</dbReference>
<feature type="transmembrane region" description="Helical" evidence="6">
    <location>
        <begin position="245"/>
        <end position="268"/>
    </location>
</feature>
<gene>
    <name evidence="9" type="ORF">EHS25_009670</name>
</gene>
<evidence type="ECO:0000256" key="5">
    <source>
        <dbReference type="ARBA" id="ARBA00023136"/>
    </source>
</evidence>
<evidence type="ECO:0000256" key="7">
    <source>
        <dbReference type="SAM" id="SignalP"/>
    </source>
</evidence>
<evidence type="ECO:0000256" key="2">
    <source>
        <dbReference type="ARBA" id="ARBA00010992"/>
    </source>
</evidence>
<comment type="subcellular location">
    <subcellularLocation>
        <location evidence="1">Membrane</location>
        <topology evidence="1">Multi-pass membrane protein</topology>
    </subcellularLocation>
</comment>
<dbReference type="SUPFAM" id="SSF103473">
    <property type="entry name" value="MFS general substrate transporter"/>
    <property type="match status" value="1"/>
</dbReference>
<feature type="transmembrane region" description="Helical" evidence="6">
    <location>
        <begin position="289"/>
        <end position="309"/>
    </location>
</feature>
<dbReference type="Gene3D" id="1.20.1250.20">
    <property type="entry name" value="MFS general substrate transporter like domains"/>
    <property type="match status" value="2"/>
</dbReference>
<keyword evidence="5 6" id="KW-0472">Membrane</keyword>
<dbReference type="PANTHER" id="PTHR48022:SF2">
    <property type="entry name" value="PLASTIDIC GLUCOSE TRANSPORTER 4"/>
    <property type="match status" value="1"/>
</dbReference>
<sequence>MTVFVMSVWAICCVPIMITSKSRSQFLAARCLNSVYIGMEMAVIPVFQAEIVPAAVRGLAVASYQMAFAFGGFIISGICHRTSEIPNDWAWRTPLLCYLFGRIDGAPSTLSKFRKSGHDVERELEQTVLAVELEKNANTESYLACFKRRDRRRTLIVFAVNFFLQSTGQAFTSLYGALIIKSLGTINPFNYTLINNGLTAFMYLINLSINDRVGRRVLMIASAASQACFLFVIAGLGTVAAPTTAVNTALVTFIILFSLGFCIGWAPLSYLISAEVPSQTLRDKTTRMGFAVGIIMQFVVAFCLPYLLYAPYANLGMKVGFIFAPIATLAAIWAYLFLPDLEQVDLYFEERVSATKSHHWNATHRQLAMTADPSGHIASKVGPTGDHEV</sequence>
<keyword evidence="10" id="KW-1185">Reference proteome</keyword>
<evidence type="ECO:0000313" key="9">
    <source>
        <dbReference type="EMBL" id="RSH91371.1"/>
    </source>
</evidence>
<evidence type="ECO:0000313" key="10">
    <source>
        <dbReference type="Proteomes" id="UP000279259"/>
    </source>
</evidence>
<comment type="similarity">
    <text evidence="2">Belongs to the major facilitator superfamily. Sugar transporter (TC 2.A.1.1) family.</text>
</comment>
<feature type="transmembrane region" description="Helical" evidence="6">
    <location>
        <begin position="59"/>
        <end position="79"/>
    </location>
</feature>
<feature type="transmembrane region" description="Helical" evidence="6">
    <location>
        <begin position="186"/>
        <end position="205"/>
    </location>
</feature>
<evidence type="ECO:0000256" key="6">
    <source>
        <dbReference type="SAM" id="Phobius"/>
    </source>
</evidence>
<accession>A0A427YJX5</accession>
<dbReference type="Pfam" id="PF00083">
    <property type="entry name" value="Sugar_tr"/>
    <property type="match status" value="2"/>
</dbReference>
<feature type="transmembrane region" description="Helical" evidence="6">
    <location>
        <begin position="217"/>
        <end position="239"/>
    </location>
</feature>
<dbReference type="InterPro" id="IPR050360">
    <property type="entry name" value="MFS_Sugar_Transporters"/>
</dbReference>
<feature type="transmembrane region" description="Helical" evidence="6">
    <location>
        <begin position="315"/>
        <end position="338"/>
    </location>
</feature>